<reference evidence="1" key="1">
    <citation type="submission" date="2020-11" db="EMBL/GenBank/DDBJ databases">
        <title>Chlorella ohadii genome sequencing and assembly.</title>
        <authorList>
            <person name="Murik O."/>
            <person name="Treves H."/>
            <person name="Kedem I."/>
            <person name="Shotland Y."/>
            <person name="Kaplan A."/>
        </authorList>
    </citation>
    <scope>NUCLEOTIDE SEQUENCE</scope>
    <source>
        <strain evidence="1">1</strain>
    </source>
</reference>
<dbReference type="AlphaFoldDB" id="A0AAD5DJU6"/>
<name>A0AAD5DJU6_9CHLO</name>
<dbReference type="Proteomes" id="UP001205105">
    <property type="component" value="Unassembled WGS sequence"/>
</dbReference>
<comment type="caution">
    <text evidence="1">The sequence shown here is derived from an EMBL/GenBank/DDBJ whole genome shotgun (WGS) entry which is preliminary data.</text>
</comment>
<evidence type="ECO:0000313" key="1">
    <source>
        <dbReference type="EMBL" id="KAI7837496.1"/>
    </source>
</evidence>
<keyword evidence="2" id="KW-1185">Reference proteome</keyword>
<gene>
    <name evidence="1" type="ORF">COHA_008687</name>
</gene>
<organism evidence="1 2">
    <name type="scientific">Chlorella ohadii</name>
    <dbReference type="NCBI Taxonomy" id="2649997"/>
    <lineage>
        <taxon>Eukaryota</taxon>
        <taxon>Viridiplantae</taxon>
        <taxon>Chlorophyta</taxon>
        <taxon>core chlorophytes</taxon>
        <taxon>Trebouxiophyceae</taxon>
        <taxon>Chlorellales</taxon>
        <taxon>Chlorellaceae</taxon>
        <taxon>Chlorella clade</taxon>
        <taxon>Chlorella</taxon>
    </lineage>
</organism>
<evidence type="ECO:0000313" key="2">
    <source>
        <dbReference type="Proteomes" id="UP001205105"/>
    </source>
</evidence>
<accession>A0AAD5DJU6</accession>
<dbReference type="EMBL" id="JADXDR010000151">
    <property type="protein sequence ID" value="KAI7837496.1"/>
    <property type="molecule type" value="Genomic_DNA"/>
</dbReference>
<proteinExistence type="predicted"/>
<protein>
    <submittedName>
        <fullName evidence="1">Uncharacterized protein</fullName>
    </submittedName>
</protein>
<sequence length="147" mass="15794">MRRVAYEQLWGPDEDEEDRVHGRAAHALTLERVQRLDSLRTLLDALLTPRMPLRDLTIVATTPVPAATVRGCEQHFSGLTALAFYPHDSPGPGGANSTEALQALQALLEQAPRAVKLRVGLENECGALFPISWPAAPGGCCTSTALA</sequence>